<proteinExistence type="predicted"/>
<reference evidence="2" key="1">
    <citation type="submission" date="2023-11" db="EMBL/GenBank/DDBJ databases">
        <authorList>
            <person name="Alioto T."/>
            <person name="Alioto T."/>
            <person name="Gomez Garrido J."/>
        </authorList>
    </citation>
    <scope>NUCLEOTIDE SEQUENCE</scope>
</reference>
<protein>
    <recommendedName>
        <fullName evidence="4">Glycine zipper domain-containing protein</fullName>
    </recommendedName>
</protein>
<keyword evidence="3" id="KW-1185">Reference proteome</keyword>
<name>A0AAI8Z146_9PEZI</name>
<dbReference type="EMBL" id="CAVMBE010000038">
    <property type="protein sequence ID" value="CAK4030569.1"/>
    <property type="molecule type" value="Genomic_DNA"/>
</dbReference>
<sequence length="225" mass="23152">MSPQEQKSAKQPDRNQLLQAVAAQQEIAKAQSYASSLRDKASKIQDPQERERMVQEAYEKEIAVNGNSKFAQRLQSGPWQGAAAGGGIGLGTGLGVGAGVGTLAGTLVGGLVSIPTTALGALIGTGVGAIKGPFIKVGGKEKRWDEASPEEVVDALEEEQATGNEQARSGAQVGTEPLPSASAAAKRKPRKLEIRSKKDAEETAASGAATTSGQDMDGTTKAKKA</sequence>
<gene>
    <name evidence="2" type="ORF">LECACI_7A005727</name>
</gene>
<dbReference type="AlphaFoldDB" id="A0AAI8Z146"/>
<feature type="region of interest" description="Disordered" evidence="1">
    <location>
        <begin position="140"/>
        <end position="225"/>
    </location>
</feature>
<comment type="caution">
    <text evidence="2">The sequence shown here is derived from an EMBL/GenBank/DDBJ whole genome shotgun (WGS) entry which is preliminary data.</text>
</comment>
<feature type="compositionally biased region" description="Acidic residues" evidence="1">
    <location>
        <begin position="147"/>
        <end position="160"/>
    </location>
</feature>
<organism evidence="2 3">
    <name type="scientific">Lecanosticta acicola</name>
    <dbReference type="NCBI Taxonomy" id="111012"/>
    <lineage>
        <taxon>Eukaryota</taxon>
        <taxon>Fungi</taxon>
        <taxon>Dikarya</taxon>
        <taxon>Ascomycota</taxon>
        <taxon>Pezizomycotina</taxon>
        <taxon>Dothideomycetes</taxon>
        <taxon>Dothideomycetidae</taxon>
        <taxon>Mycosphaerellales</taxon>
        <taxon>Mycosphaerellaceae</taxon>
        <taxon>Lecanosticta</taxon>
    </lineage>
</organism>
<evidence type="ECO:0000313" key="2">
    <source>
        <dbReference type="EMBL" id="CAK4030569.1"/>
    </source>
</evidence>
<evidence type="ECO:0008006" key="4">
    <source>
        <dbReference type="Google" id="ProtNLM"/>
    </source>
</evidence>
<feature type="compositionally biased region" description="Low complexity" evidence="1">
    <location>
        <begin position="203"/>
        <end position="213"/>
    </location>
</feature>
<dbReference type="Proteomes" id="UP001296104">
    <property type="component" value="Unassembled WGS sequence"/>
</dbReference>
<evidence type="ECO:0000313" key="3">
    <source>
        <dbReference type="Proteomes" id="UP001296104"/>
    </source>
</evidence>
<accession>A0AAI8Z146</accession>
<feature type="compositionally biased region" description="Basic and acidic residues" evidence="1">
    <location>
        <begin position="191"/>
        <end position="201"/>
    </location>
</feature>
<evidence type="ECO:0000256" key="1">
    <source>
        <dbReference type="SAM" id="MobiDB-lite"/>
    </source>
</evidence>